<dbReference type="HOGENOM" id="CLU_126929_3_0_11"/>
<dbReference type="eggNOG" id="COG0375">
    <property type="taxonomic scope" value="Bacteria"/>
</dbReference>
<gene>
    <name evidence="4" type="ORF">HMPREF9997_02727</name>
</gene>
<comment type="caution">
    <text evidence="4">The sequence shown here is derived from an EMBL/GenBank/DDBJ whole genome shotgun (WGS) entry which is preliminary data.</text>
</comment>
<proteinExistence type="predicted"/>
<name>L1M8Z9_9CORY</name>
<dbReference type="PATRIC" id="fig|1035195.3.peg.2442"/>
<keyword evidence="3" id="KW-0862">Zinc</keyword>
<evidence type="ECO:0000313" key="4">
    <source>
        <dbReference type="EMBL" id="EKX87401.1"/>
    </source>
</evidence>
<dbReference type="GO" id="GO:0016151">
    <property type="term" value="F:nickel cation binding"/>
    <property type="evidence" value="ECO:0007669"/>
    <property type="project" value="InterPro"/>
</dbReference>
<dbReference type="PANTHER" id="PTHR34535:SF3">
    <property type="entry name" value="HYDROGENASE MATURATION FACTOR HYPA"/>
    <property type="match status" value="1"/>
</dbReference>
<evidence type="ECO:0000313" key="5">
    <source>
        <dbReference type="Proteomes" id="UP000010445"/>
    </source>
</evidence>
<dbReference type="GO" id="GO:0008270">
    <property type="term" value="F:zinc ion binding"/>
    <property type="evidence" value="ECO:0007669"/>
    <property type="project" value="TreeGrafter"/>
</dbReference>
<dbReference type="InterPro" id="IPR000688">
    <property type="entry name" value="HypA/HybF"/>
</dbReference>
<dbReference type="STRING" id="1035195.HMPREF9997_02727"/>
<dbReference type="Pfam" id="PF01155">
    <property type="entry name" value="HypA"/>
    <property type="match status" value="1"/>
</dbReference>
<evidence type="ECO:0000256" key="3">
    <source>
        <dbReference type="ARBA" id="ARBA00022833"/>
    </source>
</evidence>
<evidence type="ECO:0000256" key="2">
    <source>
        <dbReference type="ARBA" id="ARBA00022723"/>
    </source>
</evidence>
<evidence type="ECO:0000256" key="1">
    <source>
        <dbReference type="ARBA" id="ARBA00022596"/>
    </source>
</evidence>
<protein>
    <submittedName>
        <fullName evidence="4">Putative hydrogenase nickel insertion protein HypA</fullName>
    </submittedName>
</protein>
<reference evidence="4 5" key="1">
    <citation type="submission" date="2012-05" db="EMBL/GenBank/DDBJ databases">
        <authorList>
            <person name="Weinstock G."/>
            <person name="Sodergren E."/>
            <person name="Lobos E.A."/>
            <person name="Fulton L."/>
            <person name="Fulton R."/>
            <person name="Courtney L."/>
            <person name="Fronick C."/>
            <person name="O'Laughlin M."/>
            <person name="Godfrey J."/>
            <person name="Wilson R.M."/>
            <person name="Miner T."/>
            <person name="Farmer C."/>
            <person name="Delehaunty K."/>
            <person name="Cordes M."/>
            <person name="Minx P."/>
            <person name="Tomlinson C."/>
            <person name="Chen J."/>
            <person name="Wollam A."/>
            <person name="Pepin K.H."/>
            <person name="Bhonagiri V."/>
            <person name="Zhang X."/>
            <person name="Suruliraj S."/>
            <person name="Warren W."/>
            <person name="Mitreva M."/>
            <person name="Mardis E.R."/>
            <person name="Wilson R.K."/>
        </authorList>
    </citation>
    <scope>NUCLEOTIDE SEQUENCE [LARGE SCALE GENOMIC DNA]</scope>
    <source>
        <strain evidence="4 5">F0235</strain>
    </source>
</reference>
<keyword evidence="5" id="KW-1185">Reference proteome</keyword>
<dbReference type="PANTHER" id="PTHR34535">
    <property type="entry name" value="HYDROGENASE MATURATION FACTOR HYPA"/>
    <property type="match status" value="1"/>
</dbReference>
<dbReference type="PIRSF" id="PIRSF004761">
    <property type="entry name" value="Hydrgn_mat_HypA"/>
    <property type="match status" value="1"/>
</dbReference>
<dbReference type="RefSeq" id="WP_006062530.1">
    <property type="nucleotide sequence ID" value="NZ_KB290826.1"/>
</dbReference>
<dbReference type="EMBL" id="AMEM01000044">
    <property type="protein sequence ID" value="EKX87401.1"/>
    <property type="molecule type" value="Genomic_DNA"/>
</dbReference>
<keyword evidence="2" id="KW-0479">Metal-binding</keyword>
<accession>L1M8Z9</accession>
<sequence>MTSTVVVFHIATPARLGARFESVHEVALSTQLARLVSKAAEGRRVLTVRLEIGALRQVVPETLVYAWGFVTKNTQLEGAELDVAWVPVRLRCAEGHVTEKQGWGFGCDYCDASTTVVTGEEFRVIDIDVEAS</sequence>
<keyword evidence="1" id="KW-0533">Nickel</keyword>
<dbReference type="AlphaFoldDB" id="L1M8Z9"/>
<dbReference type="Gene3D" id="3.30.2320.80">
    <property type="match status" value="1"/>
</dbReference>
<organism evidence="4 5">
    <name type="scientific">Corynebacterium durum F0235</name>
    <dbReference type="NCBI Taxonomy" id="1035195"/>
    <lineage>
        <taxon>Bacteria</taxon>
        <taxon>Bacillati</taxon>
        <taxon>Actinomycetota</taxon>
        <taxon>Actinomycetes</taxon>
        <taxon>Mycobacteriales</taxon>
        <taxon>Corynebacteriaceae</taxon>
        <taxon>Corynebacterium</taxon>
    </lineage>
</organism>
<dbReference type="GO" id="GO:0051604">
    <property type="term" value="P:protein maturation"/>
    <property type="evidence" value="ECO:0007669"/>
    <property type="project" value="InterPro"/>
</dbReference>
<dbReference type="Proteomes" id="UP000010445">
    <property type="component" value="Unassembled WGS sequence"/>
</dbReference>